<protein>
    <submittedName>
        <fullName evidence="2">Unannotated protein</fullName>
    </submittedName>
</protein>
<evidence type="ECO:0000256" key="1">
    <source>
        <dbReference type="ARBA" id="ARBA00022649"/>
    </source>
</evidence>
<keyword evidence="1" id="KW-1277">Toxin-antitoxin system</keyword>
<evidence type="ECO:0000313" key="3">
    <source>
        <dbReference type="EMBL" id="CAB4770218.1"/>
    </source>
</evidence>
<dbReference type="EMBL" id="CAEZXX010000079">
    <property type="protein sequence ID" value="CAB4712508.1"/>
    <property type="molecule type" value="Genomic_DNA"/>
</dbReference>
<dbReference type="PANTHER" id="PTHR35601:SF1">
    <property type="entry name" value="TOXIN RELE"/>
    <property type="match status" value="1"/>
</dbReference>
<gene>
    <name evidence="2" type="ORF">UFOPK2602_01242</name>
    <name evidence="3" type="ORF">UFOPK2806_02382</name>
</gene>
<proteinExistence type="predicted"/>
<organism evidence="2">
    <name type="scientific">freshwater metagenome</name>
    <dbReference type="NCBI Taxonomy" id="449393"/>
    <lineage>
        <taxon>unclassified sequences</taxon>
        <taxon>metagenomes</taxon>
        <taxon>ecological metagenomes</taxon>
    </lineage>
</organism>
<name>A0A6J6QU26_9ZZZZ</name>
<dbReference type="Pfam" id="PF05016">
    <property type="entry name" value="ParE_toxin"/>
    <property type="match status" value="1"/>
</dbReference>
<dbReference type="AlphaFoldDB" id="A0A6J6QU26"/>
<dbReference type="InterPro" id="IPR035093">
    <property type="entry name" value="RelE/ParE_toxin_dom_sf"/>
</dbReference>
<dbReference type="PANTHER" id="PTHR35601">
    <property type="entry name" value="TOXIN RELE"/>
    <property type="match status" value="1"/>
</dbReference>
<accession>A0A6J6QU26</accession>
<dbReference type="EMBL" id="CAEZYY010000052">
    <property type="protein sequence ID" value="CAB4770218.1"/>
    <property type="molecule type" value="Genomic_DNA"/>
</dbReference>
<dbReference type="Gene3D" id="3.30.2310.20">
    <property type="entry name" value="RelE-like"/>
    <property type="match status" value="1"/>
</dbReference>
<reference evidence="2" key="1">
    <citation type="submission" date="2020-05" db="EMBL/GenBank/DDBJ databases">
        <authorList>
            <person name="Chiriac C."/>
            <person name="Salcher M."/>
            <person name="Ghai R."/>
            <person name="Kavagutti S V."/>
        </authorList>
    </citation>
    <scope>NUCLEOTIDE SEQUENCE</scope>
</reference>
<dbReference type="InterPro" id="IPR007712">
    <property type="entry name" value="RelE/ParE_toxin"/>
</dbReference>
<dbReference type="SUPFAM" id="SSF143011">
    <property type="entry name" value="RelE-like"/>
    <property type="match status" value="1"/>
</dbReference>
<evidence type="ECO:0000313" key="2">
    <source>
        <dbReference type="EMBL" id="CAB4712508.1"/>
    </source>
</evidence>
<sequence length="91" mass="10478">MSQRTWTLAVHAGAERVLARLPHKIAAAVVEFMLGPLCDDPTRVGKPLRKELAGLYVARRGSYRIVYELDKEHRTVMVLRIDHRADIYRPR</sequence>